<keyword evidence="3" id="KW-1185">Reference proteome</keyword>
<proteinExistence type="predicted"/>
<dbReference type="InterPro" id="IPR051781">
    <property type="entry name" value="Metallo-dep_Hydrolase"/>
</dbReference>
<dbReference type="KEGG" id="blr:BRLA_c034600"/>
<dbReference type="eggNOG" id="COG1228">
    <property type="taxonomic scope" value="Bacteria"/>
</dbReference>
<dbReference type="CDD" id="cd01309">
    <property type="entry name" value="Met_dep_hydrolase_C"/>
    <property type="match status" value="1"/>
</dbReference>
<dbReference type="Proteomes" id="UP000005850">
    <property type="component" value="Chromosome"/>
</dbReference>
<dbReference type="InterPro" id="IPR006680">
    <property type="entry name" value="Amidohydro-rel"/>
</dbReference>
<sequence>MSEAVTIITNATIILGNGQQIESGSILLAEGKIKAVGKTEEIAEQLNQLKNQYKESVTIHAEGKYVTPGLIDVHTHLGVHEEGIGREGHDYNETSSPVTPYVRALDGINPFERGFLEARKAGVTTVQSMPGSANVIGGEMVVLKTAGTIVDHMIVREPSGMKAAFGENPKRVFGAKDKAPITRMGTAALFRQEFIKAQEYLESREKGEAVKRDVGLENLVKVLKREIPLRAHAHRADDIVTALRLAEEFHIEITIEHCTEGHKIADFLIDKGVSVSVGPTLSSRSKIELADKGFHTHLALAKAGVPFSITTDHPVVGIEYLVTSVAHAVSDGLDEALAWQAITLQAAKHLGVEERVGSLEVGKDADVVIWSGHPFHIQNKVEKTFINGELVYKRVEN</sequence>
<dbReference type="PANTHER" id="PTHR43135">
    <property type="entry name" value="ALPHA-D-RIBOSE 1-METHYLPHOSPHONATE 5-TRIPHOSPHATE DIPHOSPHATASE"/>
    <property type="match status" value="1"/>
</dbReference>
<dbReference type="EMBL" id="CP007806">
    <property type="protein sequence ID" value="AIG27772.1"/>
    <property type="molecule type" value="Genomic_DNA"/>
</dbReference>
<protein>
    <submittedName>
        <fullName evidence="2">Imidazolonepropionase</fullName>
    </submittedName>
</protein>
<dbReference type="Gene3D" id="3.20.20.140">
    <property type="entry name" value="Metal-dependent hydrolases"/>
    <property type="match status" value="1"/>
</dbReference>
<dbReference type="InterPro" id="IPR032466">
    <property type="entry name" value="Metal_Hydrolase"/>
</dbReference>
<dbReference type="RefSeq" id="WP_003336727.1">
    <property type="nucleotide sequence ID" value="NZ_CP007806.1"/>
</dbReference>
<evidence type="ECO:0000259" key="1">
    <source>
        <dbReference type="Pfam" id="PF01979"/>
    </source>
</evidence>
<dbReference type="InterPro" id="IPR011059">
    <property type="entry name" value="Metal-dep_hydrolase_composite"/>
</dbReference>
<organism evidence="2 3">
    <name type="scientific">Brevibacillus laterosporus LMG 15441</name>
    <dbReference type="NCBI Taxonomy" id="1042163"/>
    <lineage>
        <taxon>Bacteria</taxon>
        <taxon>Bacillati</taxon>
        <taxon>Bacillota</taxon>
        <taxon>Bacilli</taxon>
        <taxon>Bacillales</taxon>
        <taxon>Paenibacillaceae</taxon>
        <taxon>Brevibacillus</taxon>
    </lineage>
</organism>
<name>A0A075R5E0_BRELA</name>
<dbReference type="MEROPS" id="M38.976"/>
<gene>
    <name evidence="2" type="ORF">BRLA_c034600</name>
</gene>
<dbReference type="SUPFAM" id="SSF51556">
    <property type="entry name" value="Metallo-dependent hydrolases"/>
    <property type="match status" value="1"/>
</dbReference>
<dbReference type="HOGENOM" id="CLU_046987_0_0_9"/>
<accession>A0A075R5E0</accession>
<feature type="domain" description="Amidohydrolase-related" evidence="1">
    <location>
        <begin position="65"/>
        <end position="391"/>
    </location>
</feature>
<dbReference type="STRING" id="1042163.BRLA_c034600"/>
<reference evidence="2 3" key="1">
    <citation type="journal article" date="2011" name="J. Bacteriol.">
        <title>Genome sequence of Brevibacillus laterosporus LMG 15441, a pathogen of invertebrates.</title>
        <authorList>
            <person name="Djukic M."/>
            <person name="Poehlein A."/>
            <person name="Thurmer A."/>
            <person name="Daniel R."/>
        </authorList>
    </citation>
    <scope>NUCLEOTIDE SEQUENCE [LARGE SCALE GENOMIC DNA]</scope>
    <source>
        <strain evidence="2 3">LMG 15441</strain>
    </source>
</reference>
<dbReference type="AlphaFoldDB" id="A0A075R5E0"/>
<dbReference type="Pfam" id="PF01979">
    <property type="entry name" value="Amidohydro_1"/>
    <property type="match status" value="1"/>
</dbReference>
<dbReference type="PANTHER" id="PTHR43135:SF3">
    <property type="entry name" value="ALPHA-D-RIBOSE 1-METHYLPHOSPHONATE 5-TRIPHOSPHATE DIPHOSPHATASE"/>
    <property type="match status" value="1"/>
</dbReference>
<dbReference type="GO" id="GO:0016810">
    <property type="term" value="F:hydrolase activity, acting on carbon-nitrogen (but not peptide) bonds"/>
    <property type="evidence" value="ECO:0007669"/>
    <property type="project" value="InterPro"/>
</dbReference>
<evidence type="ECO:0000313" key="3">
    <source>
        <dbReference type="Proteomes" id="UP000005850"/>
    </source>
</evidence>
<evidence type="ECO:0000313" key="2">
    <source>
        <dbReference type="EMBL" id="AIG27772.1"/>
    </source>
</evidence>
<dbReference type="SUPFAM" id="SSF51338">
    <property type="entry name" value="Composite domain of metallo-dependent hydrolases"/>
    <property type="match status" value="1"/>
</dbReference>